<feature type="transmembrane region" description="Helical" evidence="13">
    <location>
        <begin position="132"/>
        <end position="151"/>
    </location>
</feature>
<dbReference type="PANTHER" id="PTHR43297">
    <property type="entry name" value="OLIGOPEPTIDE TRANSPORT ATP-BINDING PROTEIN APPD"/>
    <property type="match status" value="1"/>
</dbReference>
<dbReference type="SUPFAM" id="SSF161098">
    <property type="entry name" value="MetI-like"/>
    <property type="match status" value="1"/>
</dbReference>
<dbReference type="RefSeq" id="WP_295575391.1">
    <property type="nucleotide sequence ID" value="NZ_FLQR01000006.1"/>
</dbReference>
<dbReference type="CDD" id="cd06261">
    <property type="entry name" value="TM_PBP2"/>
    <property type="match status" value="1"/>
</dbReference>
<evidence type="ECO:0000256" key="1">
    <source>
        <dbReference type="ARBA" id="ARBA00004141"/>
    </source>
</evidence>
<evidence type="ECO:0000256" key="13">
    <source>
        <dbReference type="RuleBase" id="RU363032"/>
    </source>
</evidence>
<dbReference type="GO" id="GO:0015833">
    <property type="term" value="P:peptide transport"/>
    <property type="evidence" value="ECO:0007669"/>
    <property type="project" value="InterPro"/>
</dbReference>
<name>A0A1Y5P7Z9_9MICO</name>
<dbReference type="EMBL" id="FLQR01000006">
    <property type="protein sequence ID" value="SBS72191.1"/>
    <property type="molecule type" value="Genomic_DNA"/>
</dbReference>
<comment type="similarity">
    <text evidence="13">Belongs to the binding-protein-dependent transport system permease family.</text>
</comment>
<evidence type="ECO:0000256" key="5">
    <source>
        <dbReference type="ARBA" id="ARBA00022475"/>
    </source>
</evidence>
<keyword evidence="9" id="KW-0067">ATP-binding</keyword>
<organism evidence="16">
    <name type="scientific">uncultured Microbacterium sp</name>
    <dbReference type="NCBI Taxonomy" id="191216"/>
    <lineage>
        <taxon>Bacteria</taxon>
        <taxon>Bacillati</taxon>
        <taxon>Actinomycetota</taxon>
        <taxon>Actinomycetes</taxon>
        <taxon>Micrococcales</taxon>
        <taxon>Microbacteriaceae</taxon>
        <taxon>Microbacterium</taxon>
        <taxon>environmental samples</taxon>
    </lineage>
</organism>
<dbReference type="InterPro" id="IPR050388">
    <property type="entry name" value="ABC_Ni/Peptide_Import"/>
</dbReference>
<dbReference type="Pfam" id="PF08352">
    <property type="entry name" value="oligo_HPY"/>
    <property type="match status" value="1"/>
</dbReference>
<comment type="similarity">
    <text evidence="3">Belongs to the ABC transporter superfamily.</text>
</comment>
<dbReference type="PROSITE" id="PS50928">
    <property type="entry name" value="ABC_TM1"/>
    <property type="match status" value="1"/>
</dbReference>
<dbReference type="GO" id="GO:0055085">
    <property type="term" value="P:transmembrane transport"/>
    <property type="evidence" value="ECO:0007669"/>
    <property type="project" value="InterPro"/>
</dbReference>
<evidence type="ECO:0000256" key="6">
    <source>
        <dbReference type="ARBA" id="ARBA00022519"/>
    </source>
</evidence>
<evidence type="ECO:0000256" key="12">
    <source>
        <dbReference type="ARBA" id="ARBA00023136"/>
    </source>
</evidence>
<evidence type="ECO:0000256" key="7">
    <source>
        <dbReference type="ARBA" id="ARBA00022692"/>
    </source>
</evidence>
<dbReference type="GO" id="GO:0005886">
    <property type="term" value="C:plasma membrane"/>
    <property type="evidence" value="ECO:0007669"/>
    <property type="project" value="UniProtKB-SubCell"/>
</dbReference>
<keyword evidence="7 13" id="KW-0812">Transmembrane</keyword>
<keyword evidence="11 13" id="KW-1133">Transmembrane helix</keyword>
<sequence length="597" mass="63087">MSTTVTLDVAASADAASAPRAGAFTKLVRTPLGLGSLIVLAGIVILGLLEPVLSTHAPEFVSLDHVNASPGTPGYPFGADQYGRDIFTRVLASINVSVISGLIGAGVAVVLGTVFGLLAGYVGRRTDSVTSWIFNLLMTFPALVLVIVLYPVTGGTYQGMMVIFGVFLAPGVYRVVRNEVVGVRNELYIDAARVAGLSDRRILSRHVLYVVRGPIIITAAFLTSAAIGVQSGLAFLGFGDPQIPSFGAMTGAAFANIYVFPVQMVWPSVFLALLSGGLVLLGNAYRDALSGAPTGPTARRRPIGAEEAEAPAEPSLPRSAEPSLLAVRGLQVRYPQTDGSMKSVVEGVSLDVRPGEIVGLVGESGSGKSQTAFSVLGLLPKDAQVTADVLEIAGTSLLGKGAAARRRMRGGVIAYVPQEPMSNLDPSFTVGRQLMEGLTPAMSRKEAKATILALFARVGLVDPERTFRSYPHEISGGMAQRALIAGAVMTRPKLLIADEPTTALDVTVQAEILDLLRDLQGEMGMGVLIVTHNFGVVADLCDRVIVMRAGQIVESGEVRDIFHRPQHPYTRELIASILDEETLRTDPLPISAKEEDR</sequence>
<keyword evidence="10" id="KW-1278">Translocase</keyword>
<evidence type="ECO:0000256" key="2">
    <source>
        <dbReference type="ARBA" id="ARBA00004202"/>
    </source>
</evidence>
<evidence type="ECO:0000256" key="11">
    <source>
        <dbReference type="ARBA" id="ARBA00022989"/>
    </source>
</evidence>
<dbReference type="InterPro" id="IPR000515">
    <property type="entry name" value="MetI-like"/>
</dbReference>
<evidence type="ECO:0000259" key="15">
    <source>
        <dbReference type="PROSITE" id="PS50928"/>
    </source>
</evidence>
<keyword evidence="12 13" id="KW-0472">Membrane</keyword>
<dbReference type="PROSITE" id="PS00211">
    <property type="entry name" value="ABC_TRANSPORTER_1"/>
    <property type="match status" value="1"/>
</dbReference>
<evidence type="ECO:0000256" key="8">
    <source>
        <dbReference type="ARBA" id="ARBA00022741"/>
    </source>
</evidence>
<keyword evidence="6" id="KW-0997">Cell inner membrane</keyword>
<feature type="transmembrane region" description="Helical" evidence="13">
    <location>
        <begin position="30"/>
        <end position="49"/>
    </location>
</feature>
<feature type="transmembrane region" description="Helical" evidence="13">
    <location>
        <begin position="157"/>
        <end position="176"/>
    </location>
</feature>
<keyword evidence="8" id="KW-0547">Nucleotide-binding</keyword>
<evidence type="ECO:0000256" key="9">
    <source>
        <dbReference type="ARBA" id="ARBA00022840"/>
    </source>
</evidence>
<dbReference type="InterPro" id="IPR035906">
    <property type="entry name" value="MetI-like_sf"/>
</dbReference>
<dbReference type="CDD" id="cd03257">
    <property type="entry name" value="ABC_NikE_OppD_transporters"/>
    <property type="match status" value="1"/>
</dbReference>
<evidence type="ECO:0000256" key="10">
    <source>
        <dbReference type="ARBA" id="ARBA00022967"/>
    </source>
</evidence>
<dbReference type="InterPro" id="IPR013563">
    <property type="entry name" value="Oligopep_ABC_C"/>
</dbReference>
<dbReference type="Gene3D" id="3.40.50.300">
    <property type="entry name" value="P-loop containing nucleotide triphosphate hydrolases"/>
    <property type="match status" value="1"/>
</dbReference>
<dbReference type="GO" id="GO:0016887">
    <property type="term" value="F:ATP hydrolysis activity"/>
    <property type="evidence" value="ECO:0007669"/>
    <property type="project" value="InterPro"/>
</dbReference>
<dbReference type="InterPro" id="IPR017871">
    <property type="entry name" value="ABC_transporter-like_CS"/>
</dbReference>
<feature type="transmembrane region" description="Helical" evidence="13">
    <location>
        <begin position="258"/>
        <end position="281"/>
    </location>
</feature>
<feature type="transmembrane region" description="Helical" evidence="13">
    <location>
        <begin position="98"/>
        <end position="120"/>
    </location>
</feature>
<dbReference type="GO" id="GO:0005524">
    <property type="term" value="F:ATP binding"/>
    <property type="evidence" value="ECO:0007669"/>
    <property type="project" value="UniProtKB-KW"/>
</dbReference>
<evidence type="ECO:0000256" key="3">
    <source>
        <dbReference type="ARBA" id="ARBA00005417"/>
    </source>
</evidence>
<dbReference type="SUPFAM" id="SSF52540">
    <property type="entry name" value="P-loop containing nucleoside triphosphate hydrolases"/>
    <property type="match status" value="1"/>
</dbReference>
<proteinExistence type="inferred from homology"/>
<dbReference type="InterPro" id="IPR027417">
    <property type="entry name" value="P-loop_NTPase"/>
</dbReference>
<protein>
    <submittedName>
        <fullName evidence="16">ABC transporter</fullName>
    </submittedName>
</protein>
<reference evidence="16" key="1">
    <citation type="submission" date="2016-03" db="EMBL/GenBank/DDBJ databases">
        <authorList>
            <person name="Ploux O."/>
        </authorList>
    </citation>
    <scope>NUCLEOTIDE SEQUENCE</scope>
    <source>
        <strain evidence="16">UC1</strain>
    </source>
</reference>
<feature type="transmembrane region" description="Helical" evidence="13">
    <location>
        <begin position="209"/>
        <end position="238"/>
    </location>
</feature>
<accession>A0A1Y5P7Z9</accession>
<feature type="domain" description="ABC transmembrane type-1" evidence="15">
    <location>
        <begin position="94"/>
        <end position="282"/>
    </location>
</feature>
<feature type="domain" description="ABC transporter" evidence="14">
    <location>
        <begin position="327"/>
        <end position="574"/>
    </location>
</feature>
<evidence type="ECO:0000259" key="14">
    <source>
        <dbReference type="PROSITE" id="PS50893"/>
    </source>
</evidence>
<dbReference type="PROSITE" id="PS50893">
    <property type="entry name" value="ABC_TRANSPORTER_2"/>
    <property type="match status" value="1"/>
</dbReference>
<dbReference type="Pfam" id="PF00005">
    <property type="entry name" value="ABC_tran"/>
    <property type="match status" value="1"/>
</dbReference>
<dbReference type="AlphaFoldDB" id="A0A1Y5P7Z9"/>
<dbReference type="SMART" id="SM00382">
    <property type="entry name" value="AAA"/>
    <property type="match status" value="1"/>
</dbReference>
<dbReference type="Pfam" id="PF00528">
    <property type="entry name" value="BPD_transp_1"/>
    <property type="match status" value="1"/>
</dbReference>
<dbReference type="PANTHER" id="PTHR43297:SF14">
    <property type="entry name" value="ATPASE AAA-TYPE CORE DOMAIN-CONTAINING PROTEIN"/>
    <property type="match status" value="1"/>
</dbReference>
<keyword evidence="4 13" id="KW-0813">Transport</keyword>
<comment type="subcellular location">
    <subcellularLocation>
        <location evidence="13">Cell membrane</location>
        <topology evidence="13">Multi-pass membrane protein</topology>
    </subcellularLocation>
    <subcellularLocation>
        <location evidence="2">Cell membrane</location>
        <topology evidence="2">Peripheral membrane protein</topology>
    </subcellularLocation>
    <subcellularLocation>
        <location evidence="1">Membrane</location>
        <topology evidence="1">Multi-pass membrane protein</topology>
    </subcellularLocation>
</comment>
<evidence type="ECO:0000313" key="16">
    <source>
        <dbReference type="EMBL" id="SBS72191.1"/>
    </source>
</evidence>
<evidence type="ECO:0000256" key="4">
    <source>
        <dbReference type="ARBA" id="ARBA00022448"/>
    </source>
</evidence>
<dbReference type="Gene3D" id="1.10.3720.10">
    <property type="entry name" value="MetI-like"/>
    <property type="match status" value="1"/>
</dbReference>
<gene>
    <name evidence="16" type="ORF">MIPYR_20468</name>
</gene>
<keyword evidence="5" id="KW-1003">Cell membrane</keyword>
<dbReference type="InterPro" id="IPR003593">
    <property type="entry name" value="AAA+_ATPase"/>
</dbReference>
<dbReference type="InterPro" id="IPR003439">
    <property type="entry name" value="ABC_transporter-like_ATP-bd"/>
</dbReference>